<evidence type="ECO:0000256" key="1">
    <source>
        <dbReference type="ARBA" id="ARBA00004127"/>
    </source>
</evidence>
<sequence>MNDSSTSAKTPTSEHLSPLGTLIAASKSWATSVITAWDRFWFTPRLPHMLAVLRIFTGMMLLYSHLVLASDLLSFVGKDAWINDVVARGLHDGAFGNSDWGRTYVWYLNNPLVIWLHHALTIAVTACFAVGLLTRFTAPIAWLLQLMLLHRLTGTLFGLDQIVTYSVMYLMLSPCGSWLSVDAWIRDRLGDRVESDRRLAWLFPQPTPSVAANIATRLLQLHLCIIYLFGGLAKARGTSWWDGTAMWYSAGNFEYQSLDLTWISKFPRIASSLSHLTLFWEVTYAALVWPRLTRPLVIATAIAVHGGIAIFMGMITFGSMMIAANMIFVQPEFLLRLIGRPLREDVLESRDKESIADDQEEWHDAEIDTDDMAWDDDDDLVLEVDNSSKSSIGLGSSIGVDYGSAVSGIDDSSIGTDHRESTANTEASLDAKAAKLDRTEKKLRAAAKKLQDKSQRVKGLEANFRERVRRLKEREAKIKKLVERRRKSKGDE</sequence>
<keyword evidence="3 6" id="KW-1133">Transmembrane helix</keyword>
<comment type="subcellular location">
    <subcellularLocation>
        <location evidence="1">Endomembrane system</location>
        <topology evidence="1">Multi-pass membrane protein</topology>
    </subcellularLocation>
</comment>
<dbReference type="RefSeq" id="WP_246151319.1">
    <property type="nucleotide sequence ID" value="NZ_SJPX01000001.1"/>
</dbReference>
<reference evidence="8 9" key="1">
    <citation type="submission" date="2019-02" db="EMBL/GenBank/DDBJ databases">
        <title>Deep-cultivation of Planctomycetes and their phenomic and genomic characterization uncovers novel biology.</title>
        <authorList>
            <person name="Wiegand S."/>
            <person name="Jogler M."/>
            <person name="Boedeker C."/>
            <person name="Pinto D."/>
            <person name="Vollmers J."/>
            <person name="Rivas-Marin E."/>
            <person name="Kohn T."/>
            <person name="Peeters S.H."/>
            <person name="Heuer A."/>
            <person name="Rast P."/>
            <person name="Oberbeckmann S."/>
            <person name="Bunk B."/>
            <person name="Jeske O."/>
            <person name="Meyerdierks A."/>
            <person name="Storesund J.E."/>
            <person name="Kallscheuer N."/>
            <person name="Luecker S."/>
            <person name="Lage O.M."/>
            <person name="Pohl T."/>
            <person name="Merkel B.J."/>
            <person name="Hornburger P."/>
            <person name="Mueller R.-W."/>
            <person name="Bruemmer F."/>
            <person name="Labrenz M."/>
            <person name="Spormann A.M."/>
            <person name="Op Den Camp H."/>
            <person name="Overmann J."/>
            <person name="Amann R."/>
            <person name="Jetten M.S.M."/>
            <person name="Mascher T."/>
            <person name="Medema M.H."/>
            <person name="Devos D.P."/>
            <person name="Kaster A.-K."/>
            <person name="Ovreas L."/>
            <person name="Rohde M."/>
            <person name="Galperin M.Y."/>
            <person name="Jogler C."/>
        </authorList>
    </citation>
    <scope>NUCLEOTIDE SEQUENCE [LARGE SCALE GENOMIC DNA]</scope>
    <source>
        <strain evidence="8 9">Poly59</strain>
    </source>
</reference>
<keyword evidence="4 6" id="KW-0472">Membrane</keyword>
<comment type="caution">
    <text evidence="8">The sequence shown here is derived from an EMBL/GenBank/DDBJ whole genome shotgun (WGS) entry which is preliminary data.</text>
</comment>
<dbReference type="EMBL" id="SJPX01000001">
    <property type="protein sequence ID" value="TWU57548.1"/>
    <property type="molecule type" value="Genomic_DNA"/>
</dbReference>
<protein>
    <recommendedName>
        <fullName evidence="7">HTTM-like domain-containing protein</fullName>
    </recommendedName>
</protein>
<dbReference type="PANTHER" id="PTHR39535">
    <property type="entry name" value="SPORULATION-DELAYING PROTEIN SDPB"/>
    <property type="match status" value="1"/>
</dbReference>
<dbReference type="PANTHER" id="PTHR39535:SF2">
    <property type="entry name" value="HTTM DOMAIN-CONTAINING PROTEIN"/>
    <property type="match status" value="1"/>
</dbReference>
<dbReference type="Proteomes" id="UP000317977">
    <property type="component" value="Unassembled WGS sequence"/>
</dbReference>
<organism evidence="8 9">
    <name type="scientific">Rubripirellula reticaptiva</name>
    <dbReference type="NCBI Taxonomy" id="2528013"/>
    <lineage>
        <taxon>Bacteria</taxon>
        <taxon>Pseudomonadati</taxon>
        <taxon>Planctomycetota</taxon>
        <taxon>Planctomycetia</taxon>
        <taxon>Pirellulales</taxon>
        <taxon>Pirellulaceae</taxon>
        <taxon>Rubripirellula</taxon>
    </lineage>
</organism>
<feature type="transmembrane region" description="Helical" evidence="6">
    <location>
        <begin position="112"/>
        <end position="133"/>
    </location>
</feature>
<accession>A0A5C6F833</accession>
<name>A0A5C6F833_9BACT</name>
<evidence type="ECO:0000256" key="5">
    <source>
        <dbReference type="SAM" id="Coils"/>
    </source>
</evidence>
<keyword evidence="9" id="KW-1185">Reference proteome</keyword>
<feature type="transmembrane region" description="Helical" evidence="6">
    <location>
        <begin position="296"/>
        <end position="329"/>
    </location>
</feature>
<evidence type="ECO:0000256" key="4">
    <source>
        <dbReference type="ARBA" id="ARBA00023136"/>
    </source>
</evidence>
<evidence type="ECO:0000256" key="2">
    <source>
        <dbReference type="ARBA" id="ARBA00022692"/>
    </source>
</evidence>
<evidence type="ECO:0000256" key="6">
    <source>
        <dbReference type="SAM" id="Phobius"/>
    </source>
</evidence>
<feature type="coiled-coil region" evidence="5">
    <location>
        <begin position="429"/>
        <end position="463"/>
    </location>
</feature>
<dbReference type="SMART" id="SM00752">
    <property type="entry name" value="HTTM"/>
    <property type="match status" value="1"/>
</dbReference>
<evidence type="ECO:0000313" key="8">
    <source>
        <dbReference type="EMBL" id="TWU57548.1"/>
    </source>
</evidence>
<keyword evidence="5" id="KW-0175">Coiled coil</keyword>
<dbReference type="InterPro" id="IPR052964">
    <property type="entry name" value="Sporulation_signal_mat"/>
</dbReference>
<keyword evidence="2 6" id="KW-0812">Transmembrane</keyword>
<dbReference type="AlphaFoldDB" id="A0A5C6F833"/>
<feature type="transmembrane region" description="Helical" evidence="6">
    <location>
        <begin position="140"/>
        <end position="159"/>
    </location>
</feature>
<gene>
    <name evidence="8" type="ORF">Poly59_04550</name>
</gene>
<dbReference type="GO" id="GO:0012505">
    <property type="term" value="C:endomembrane system"/>
    <property type="evidence" value="ECO:0007669"/>
    <property type="project" value="UniProtKB-SubCell"/>
</dbReference>
<proteinExistence type="predicted"/>
<evidence type="ECO:0000256" key="3">
    <source>
        <dbReference type="ARBA" id="ARBA00022989"/>
    </source>
</evidence>
<feature type="domain" description="HTTM-like" evidence="7">
    <location>
        <begin position="42"/>
        <end position="333"/>
    </location>
</feature>
<dbReference type="InterPro" id="IPR011020">
    <property type="entry name" value="HTTM-like"/>
</dbReference>
<evidence type="ECO:0000259" key="7">
    <source>
        <dbReference type="SMART" id="SM00752"/>
    </source>
</evidence>
<evidence type="ECO:0000313" key="9">
    <source>
        <dbReference type="Proteomes" id="UP000317977"/>
    </source>
</evidence>
<feature type="transmembrane region" description="Helical" evidence="6">
    <location>
        <begin position="49"/>
        <end position="68"/>
    </location>
</feature>